<feature type="domain" description="Gamma-butyrobetaine hydroxylase-like N-terminal" evidence="3">
    <location>
        <begin position="9"/>
        <end position="90"/>
    </location>
</feature>
<dbReference type="GO" id="GO:0046872">
    <property type="term" value="F:metal ion binding"/>
    <property type="evidence" value="ECO:0007669"/>
    <property type="project" value="UniProtKB-KW"/>
</dbReference>
<dbReference type="RefSeq" id="WP_014857091.1">
    <property type="nucleotide sequence ID" value="NC_018178.1"/>
</dbReference>
<dbReference type="EMBL" id="CP003557">
    <property type="protein sequence ID" value="AFN75661.1"/>
    <property type="molecule type" value="Genomic_DNA"/>
</dbReference>
<dbReference type="InterPro" id="IPR010376">
    <property type="entry name" value="GBBH-like_N"/>
</dbReference>
<evidence type="ECO:0000256" key="2">
    <source>
        <dbReference type="ARBA" id="ARBA00023004"/>
    </source>
</evidence>
<reference evidence="4 5" key="1">
    <citation type="journal article" date="2013" name="PLoS ONE">
        <title>Genomic analysis of Melioribacter roseus, facultatively anaerobic organotrophic bacterium representing a novel deep lineage within Bacteriodetes/Chlorobi group.</title>
        <authorList>
            <person name="Kadnikov V.V."/>
            <person name="Mardanov A.V."/>
            <person name="Podosokorskaya O.A."/>
            <person name="Gavrilov S.N."/>
            <person name="Kublanov I.V."/>
            <person name="Beletsky A.V."/>
            <person name="Bonch-Osmolovskaya E.A."/>
            <person name="Ravin N.V."/>
        </authorList>
    </citation>
    <scope>NUCLEOTIDE SEQUENCE [LARGE SCALE GENOMIC DNA]</scope>
    <source>
        <strain evidence="5">JCM 17771 / P3M-2</strain>
    </source>
</reference>
<protein>
    <recommendedName>
        <fullName evidence="3">Gamma-butyrobetaine hydroxylase-like N-terminal domain-containing protein</fullName>
    </recommendedName>
</protein>
<dbReference type="Gene3D" id="3.30.2020.30">
    <property type="match status" value="1"/>
</dbReference>
<evidence type="ECO:0000256" key="1">
    <source>
        <dbReference type="ARBA" id="ARBA00022723"/>
    </source>
</evidence>
<accession>I7A704</accession>
<keyword evidence="5" id="KW-1185">Reference proteome</keyword>
<dbReference type="Pfam" id="PF06155">
    <property type="entry name" value="GBBH-like_N"/>
    <property type="match status" value="1"/>
</dbReference>
<dbReference type="AlphaFoldDB" id="I7A704"/>
<sequence>MFPEKITAGKNNFVISWSDGAISEIKYANLRALCPCASCRAEAENNGKNYIPIYSEAEITVDRIEPVGNYALKIIWKDGHDTGIYEFNYLTKIAGLKT</sequence>
<keyword evidence="2" id="KW-0408">Iron</keyword>
<organism evidence="4 5">
    <name type="scientific">Melioribacter roseus (strain DSM 23840 / JCM 17771 / VKM B-2668 / P3M-2)</name>
    <dbReference type="NCBI Taxonomy" id="1191523"/>
    <lineage>
        <taxon>Bacteria</taxon>
        <taxon>Pseudomonadati</taxon>
        <taxon>Ignavibacteriota</taxon>
        <taxon>Ignavibacteria</taxon>
        <taxon>Ignavibacteriales</taxon>
        <taxon>Melioribacteraceae</taxon>
        <taxon>Melioribacter</taxon>
    </lineage>
</organism>
<keyword evidence="1" id="KW-0479">Metal-binding</keyword>
<dbReference type="eggNOG" id="COG3536">
    <property type="taxonomic scope" value="Bacteria"/>
</dbReference>
<dbReference type="KEGG" id="mro:MROS_2431"/>
<proteinExistence type="predicted"/>
<gene>
    <name evidence="4" type="ordered locus">MROS_2431</name>
</gene>
<dbReference type="HOGENOM" id="CLU_117841_2_1_10"/>
<dbReference type="OrthoDB" id="9794178at2"/>
<evidence type="ECO:0000313" key="5">
    <source>
        <dbReference type="Proteomes" id="UP000009011"/>
    </source>
</evidence>
<evidence type="ECO:0000313" key="4">
    <source>
        <dbReference type="EMBL" id="AFN75661.1"/>
    </source>
</evidence>
<dbReference type="Proteomes" id="UP000009011">
    <property type="component" value="Chromosome"/>
</dbReference>
<dbReference type="InterPro" id="IPR038492">
    <property type="entry name" value="GBBH-like_N_sf"/>
</dbReference>
<name>I7A704_MELRP</name>
<evidence type="ECO:0000259" key="3">
    <source>
        <dbReference type="Pfam" id="PF06155"/>
    </source>
</evidence>
<dbReference type="PANTHER" id="PTHR35303">
    <property type="entry name" value="OS02G0197800 PROTEIN"/>
    <property type="match status" value="1"/>
</dbReference>
<dbReference type="STRING" id="1191523.MROS_2431"/>